<sequence>MPKVVFHKHGQVFVDEVKPETNLVVRAGIKQFPYPNLRYECGMGKCSKCACRVLAGAEHLPPPNWKEKKQLGERIDQGFRLACQIWLTHDIELEQEELQPETPAQETQAKTQAKTPAQTSCS</sequence>
<protein>
    <submittedName>
        <fullName evidence="3">(2Fe-2S)-binding protein</fullName>
    </submittedName>
</protein>
<evidence type="ECO:0000256" key="1">
    <source>
        <dbReference type="SAM" id="MobiDB-lite"/>
    </source>
</evidence>
<evidence type="ECO:0000313" key="3">
    <source>
        <dbReference type="EMBL" id="URF07206.1"/>
    </source>
</evidence>
<name>A0AAE9IAQ1_9BURK</name>
<dbReference type="EMBL" id="CP097331">
    <property type="protein sequence ID" value="URF07206.1"/>
    <property type="molecule type" value="Genomic_DNA"/>
</dbReference>
<dbReference type="Pfam" id="PF00111">
    <property type="entry name" value="Fer2"/>
    <property type="match status" value="1"/>
</dbReference>
<dbReference type="KEGG" id="ccam:M5D45_18485"/>
<dbReference type="InterPro" id="IPR012675">
    <property type="entry name" value="Beta-grasp_dom_sf"/>
</dbReference>
<organism evidence="3 4">
    <name type="scientific">Cupriavidus campinensis</name>
    <dbReference type="NCBI Taxonomy" id="151783"/>
    <lineage>
        <taxon>Bacteria</taxon>
        <taxon>Pseudomonadati</taxon>
        <taxon>Pseudomonadota</taxon>
        <taxon>Betaproteobacteria</taxon>
        <taxon>Burkholderiales</taxon>
        <taxon>Burkholderiaceae</taxon>
        <taxon>Cupriavidus</taxon>
    </lineage>
</organism>
<evidence type="ECO:0000313" key="4">
    <source>
        <dbReference type="Proteomes" id="UP001056132"/>
    </source>
</evidence>
<feature type="compositionally biased region" description="Polar residues" evidence="1">
    <location>
        <begin position="109"/>
        <end position="122"/>
    </location>
</feature>
<dbReference type="SUPFAM" id="SSF54292">
    <property type="entry name" value="2Fe-2S ferredoxin-like"/>
    <property type="match status" value="1"/>
</dbReference>
<dbReference type="AlphaFoldDB" id="A0AAE9IAQ1"/>
<dbReference type="Proteomes" id="UP001056132">
    <property type="component" value="Chromosome 2"/>
</dbReference>
<accession>A0AAE9IAQ1</accession>
<dbReference type="GO" id="GO:0051536">
    <property type="term" value="F:iron-sulfur cluster binding"/>
    <property type="evidence" value="ECO:0007669"/>
    <property type="project" value="InterPro"/>
</dbReference>
<evidence type="ECO:0000259" key="2">
    <source>
        <dbReference type="Pfam" id="PF00111"/>
    </source>
</evidence>
<feature type="region of interest" description="Disordered" evidence="1">
    <location>
        <begin position="94"/>
        <end position="122"/>
    </location>
</feature>
<dbReference type="RefSeq" id="WP_244845052.1">
    <property type="nucleotide sequence ID" value="NZ_CAJPVH010000065.1"/>
</dbReference>
<dbReference type="InterPro" id="IPR001041">
    <property type="entry name" value="2Fe-2S_ferredoxin-type"/>
</dbReference>
<proteinExistence type="predicted"/>
<dbReference type="Gene3D" id="3.10.20.30">
    <property type="match status" value="1"/>
</dbReference>
<feature type="domain" description="2Fe-2S ferredoxin-type" evidence="2">
    <location>
        <begin position="36"/>
        <end position="85"/>
    </location>
</feature>
<dbReference type="CDD" id="cd00207">
    <property type="entry name" value="fer2"/>
    <property type="match status" value="1"/>
</dbReference>
<reference evidence="3" key="1">
    <citation type="journal article" date="2022" name="Microbiol. Resour. Announc.">
        <title>Genome Sequence of Cupriavidus campinensis Strain G5, a Member of a Bacterial Consortium Capable of Polyethylene Degradation.</title>
        <authorList>
            <person name="Schneider B."/>
            <person name="Pfeiffer F."/>
            <person name="Dyall-Smith M."/>
            <person name="Kunte H.J."/>
        </authorList>
    </citation>
    <scope>NUCLEOTIDE SEQUENCE</scope>
    <source>
        <strain evidence="3">G5</strain>
    </source>
</reference>
<dbReference type="InterPro" id="IPR036010">
    <property type="entry name" value="2Fe-2S_ferredoxin-like_sf"/>
</dbReference>
<gene>
    <name evidence="3" type="ORF">M5D45_18485</name>
</gene>
<reference evidence="3" key="2">
    <citation type="submission" date="2022-05" db="EMBL/GenBank/DDBJ databases">
        <authorList>
            <person name="Kunte H.-J."/>
        </authorList>
    </citation>
    <scope>NUCLEOTIDE SEQUENCE</scope>
    <source>
        <strain evidence="3">G5</strain>
    </source>
</reference>